<evidence type="ECO:0000256" key="2">
    <source>
        <dbReference type="ARBA" id="ARBA00001946"/>
    </source>
</evidence>
<comment type="similarity">
    <text evidence="3 10">Belongs to the PP2C family.</text>
</comment>
<comment type="cofactor">
    <cofactor evidence="2">
        <name>Mg(2+)</name>
        <dbReference type="ChEBI" id="CHEBI:18420"/>
    </cofactor>
</comment>
<name>A5DS46_LODEL</name>
<feature type="compositionally biased region" description="Acidic residues" evidence="11">
    <location>
        <begin position="52"/>
        <end position="64"/>
    </location>
</feature>
<evidence type="ECO:0000256" key="4">
    <source>
        <dbReference type="ARBA" id="ARBA00013081"/>
    </source>
</evidence>
<keyword evidence="14" id="KW-1185">Reference proteome</keyword>
<dbReference type="SMART" id="SM00332">
    <property type="entry name" value="PP2Cc"/>
    <property type="match status" value="1"/>
</dbReference>
<dbReference type="OMA" id="EIMDLCC"/>
<dbReference type="Gene3D" id="3.60.40.10">
    <property type="entry name" value="PPM-type phosphatase domain"/>
    <property type="match status" value="1"/>
</dbReference>
<dbReference type="InterPro" id="IPR015655">
    <property type="entry name" value="PP2C"/>
</dbReference>
<feature type="compositionally biased region" description="Basic and acidic residues" evidence="11">
    <location>
        <begin position="512"/>
        <end position="528"/>
    </location>
</feature>
<feature type="region of interest" description="Disordered" evidence="11">
    <location>
        <begin position="494"/>
        <end position="528"/>
    </location>
</feature>
<comment type="cofactor">
    <cofactor evidence="1">
        <name>Mn(2+)</name>
        <dbReference type="ChEBI" id="CHEBI:29035"/>
    </cofactor>
</comment>
<keyword evidence="6 10" id="KW-0378">Hydrolase</keyword>
<gene>
    <name evidence="13" type="ORF">LELG_00182</name>
</gene>
<dbReference type="EMBL" id="CH981524">
    <property type="protein sequence ID" value="EDK42004.1"/>
    <property type="molecule type" value="Genomic_DNA"/>
</dbReference>
<dbReference type="eggNOG" id="KOG0698">
    <property type="taxonomic scope" value="Eukaryota"/>
</dbReference>
<dbReference type="VEuPathDB" id="FungiDB:LELG_00182"/>
<dbReference type="PROSITE" id="PS01032">
    <property type="entry name" value="PPM_1"/>
    <property type="match status" value="1"/>
</dbReference>
<dbReference type="InterPro" id="IPR036457">
    <property type="entry name" value="PPM-type-like_dom_sf"/>
</dbReference>
<feature type="region of interest" description="Disordered" evidence="11">
    <location>
        <begin position="51"/>
        <end position="73"/>
    </location>
</feature>
<accession>A5DS46</accession>
<evidence type="ECO:0000259" key="12">
    <source>
        <dbReference type="PROSITE" id="PS51746"/>
    </source>
</evidence>
<dbReference type="STRING" id="379508.A5DS46"/>
<dbReference type="EC" id="3.1.3.16" evidence="4"/>
<keyword evidence="7 10" id="KW-0904">Protein phosphatase</keyword>
<evidence type="ECO:0000256" key="5">
    <source>
        <dbReference type="ARBA" id="ARBA00022723"/>
    </source>
</evidence>
<proteinExistence type="inferred from homology"/>
<evidence type="ECO:0000256" key="10">
    <source>
        <dbReference type="RuleBase" id="RU003465"/>
    </source>
</evidence>
<feature type="compositionally biased region" description="Acidic residues" evidence="11">
    <location>
        <begin position="502"/>
        <end position="511"/>
    </location>
</feature>
<feature type="domain" description="PPM-type phosphatase" evidence="12">
    <location>
        <begin position="23"/>
        <end position="335"/>
    </location>
</feature>
<evidence type="ECO:0000256" key="8">
    <source>
        <dbReference type="ARBA" id="ARBA00023211"/>
    </source>
</evidence>
<dbReference type="PANTHER" id="PTHR13832">
    <property type="entry name" value="PROTEIN PHOSPHATASE 2C"/>
    <property type="match status" value="1"/>
</dbReference>
<dbReference type="GeneID" id="5235186"/>
<sequence>MGQILSQPVTEKHSEEGQDKYLAFGLSSMQGWRINMEDAHTTILDMLKEVTSDDDEDDEDDDDDGNKTQDVDSVAAKKLSSEKLVSENDKTSSSLPNDHTAFFGVFDGHGGEKAAIFAGKHLHRIIKDTKEYKQNNYTQALKQGFLDCDQAILKDILMRDDESGCAATSAIITPQSIICGNAGDSRTIMSINGYAKALSYDHKPSNEGEKTRISAAGGYVDMGRVNGNLALSRGIGDFEFKKNADLPAEEQIVTCYPDVIVHNIDYEQDEFVILACDGIWDCLTSQKCVECVRRGIYERWSLTEICEEIMDLCCAPTSDGTGIGCDNMSIVIVALLDYAKNETLEQWYDKIIKKIEISENEKATSTSEQPKFGPISEPYEKIYKEMYGNQYDIGVAGDLNSNGGGRGSLGLNGSIFGRGGYDDEDGTGEDHNGNGTGGAYDDDPGMNGDAVSLSKLLSSNALTNENGVIYLDTSSAQNILANLGVVGLYHHEDAEQEKIEEVQGDSNDESDHENGKANEKGSEDAKVV</sequence>
<dbReference type="PANTHER" id="PTHR13832:SF565">
    <property type="entry name" value="AT28366P-RELATED"/>
    <property type="match status" value="1"/>
</dbReference>
<dbReference type="InParanoid" id="A5DS46"/>
<evidence type="ECO:0000313" key="14">
    <source>
        <dbReference type="Proteomes" id="UP000001996"/>
    </source>
</evidence>
<dbReference type="Proteomes" id="UP000001996">
    <property type="component" value="Unassembled WGS sequence"/>
</dbReference>
<dbReference type="PROSITE" id="PS51746">
    <property type="entry name" value="PPM_2"/>
    <property type="match status" value="1"/>
</dbReference>
<dbReference type="HOGENOM" id="CLU_013173_4_3_1"/>
<reference evidence="13 14" key="1">
    <citation type="journal article" date="2009" name="Nature">
        <title>Evolution of pathogenicity and sexual reproduction in eight Candida genomes.</title>
        <authorList>
            <person name="Butler G."/>
            <person name="Rasmussen M.D."/>
            <person name="Lin M.F."/>
            <person name="Santos M.A."/>
            <person name="Sakthikumar S."/>
            <person name="Munro C.A."/>
            <person name="Rheinbay E."/>
            <person name="Grabherr M."/>
            <person name="Forche A."/>
            <person name="Reedy J.L."/>
            <person name="Agrafioti I."/>
            <person name="Arnaud M.B."/>
            <person name="Bates S."/>
            <person name="Brown A.J."/>
            <person name="Brunke S."/>
            <person name="Costanzo M.C."/>
            <person name="Fitzpatrick D.A."/>
            <person name="de Groot P.W."/>
            <person name="Harris D."/>
            <person name="Hoyer L.L."/>
            <person name="Hube B."/>
            <person name="Klis F.M."/>
            <person name="Kodira C."/>
            <person name="Lennard N."/>
            <person name="Logue M.E."/>
            <person name="Martin R."/>
            <person name="Neiman A.M."/>
            <person name="Nikolaou E."/>
            <person name="Quail M.A."/>
            <person name="Quinn J."/>
            <person name="Santos M.C."/>
            <person name="Schmitzberger F.F."/>
            <person name="Sherlock G."/>
            <person name="Shah P."/>
            <person name="Silverstein K.A."/>
            <person name="Skrzypek M.S."/>
            <person name="Soll D."/>
            <person name="Staggs R."/>
            <person name="Stansfield I."/>
            <person name="Stumpf M.P."/>
            <person name="Sudbery P.E."/>
            <person name="Srikantha T."/>
            <person name="Zeng Q."/>
            <person name="Berman J."/>
            <person name="Berriman M."/>
            <person name="Heitman J."/>
            <person name="Gow N.A."/>
            <person name="Lorenz M.C."/>
            <person name="Birren B.W."/>
            <person name="Kellis M."/>
            <person name="Cuomo C.A."/>
        </authorList>
    </citation>
    <scope>NUCLEOTIDE SEQUENCE [LARGE SCALE GENOMIC DNA]</scope>
    <source>
        <strain evidence="14">ATCC 11503 / BCRC 21390 / CBS 2605 / JCM 1781 / NBRC 1676 / NRRL YB-4239</strain>
    </source>
</reference>
<dbReference type="InterPro" id="IPR000222">
    <property type="entry name" value="PP2C_BS"/>
</dbReference>
<dbReference type="AlphaFoldDB" id="A5DS46"/>
<protein>
    <recommendedName>
        <fullName evidence="4">protein-serine/threonine phosphatase</fullName>
        <ecNumber evidence="4">3.1.3.16</ecNumber>
    </recommendedName>
</protein>
<dbReference type="OrthoDB" id="10264738at2759"/>
<dbReference type="CDD" id="cd00143">
    <property type="entry name" value="PP2Cc"/>
    <property type="match status" value="1"/>
</dbReference>
<comment type="catalytic activity">
    <reaction evidence="9">
        <text>O-phospho-L-threonyl-[protein] + H2O = L-threonyl-[protein] + phosphate</text>
        <dbReference type="Rhea" id="RHEA:47004"/>
        <dbReference type="Rhea" id="RHEA-COMP:11060"/>
        <dbReference type="Rhea" id="RHEA-COMP:11605"/>
        <dbReference type="ChEBI" id="CHEBI:15377"/>
        <dbReference type="ChEBI" id="CHEBI:30013"/>
        <dbReference type="ChEBI" id="CHEBI:43474"/>
        <dbReference type="ChEBI" id="CHEBI:61977"/>
        <dbReference type="EC" id="3.1.3.16"/>
    </reaction>
    <physiologicalReaction direction="left-to-right" evidence="9">
        <dbReference type="Rhea" id="RHEA:47005"/>
    </physiologicalReaction>
</comment>
<dbReference type="GO" id="GO:0004722">
    <property type="term" value="F:protein serine/threonine phosphatase activity"/>
    <property type="evidence" value="ECO:0007669"/>
    <property type="project" value="UniProtKB-EC"/>
</dbReference>
<evidence type="ECO:0000256" key="11">
    <source>
        <dbReference type="SAM" id="MobiDB-lite"/>
    </source>
</evidence>
<keyword evidence="5" id="KW-0479">Metal-binding</keyword>
<evidence type="ECO:0000256" key="9">
    <source>
        <dbReference type="ARBA" id="ARBA00048832"/>
    </source>
</evidence>
<organism evidence="13 14">
    <name type="scientific">Lodderomyces elongisporus (strain ATCC 11503 / CBS 2605 / JCM 1781 / NBRC 1676 / NRRL YB-4239)</name>
    <name type="common">Yeast</name>
    <name type="synonym">Saccharomyces elongisporus</name>
    <dbReference type="NCBI Taxonomy" id="379508"/>
    <lineage>
        <taxon>Eukaryota</taxon>
        <taxon>Fungi</taxon>
        <taxon>Dikarya</taxon>
        <taxon>Ascomycota</taxon>
        <taxon>Saccharomycotina</taxon>
        <taxon>Pichiomycetes</taxon>
        <taxon>Debaryomycetaceae</taxon>
        <taxon>Candida/Lodderomyces clade</taxon>
        <taxon>Lodderomyces</taxon>
    </lineage>
</organism>
<dbReference type="FunCoup" id="A5DS46">
    <property type="interactions" value="1378"/>
</dbReference>
<evidence type="ECO:0000256" key="1">
    <source>
        <dbReference type="ARBA" id="ARBA00001936"/>
    </source>
</evidence>
<dbReference type="InterPro" id="IPR001932">
    <property type="entry name" value="PPM-type_phosphatase-like_dom"/>
</dbReference>
<dbReference type="SUPFAM" id="SSF81606">
    <property type="entry name" value="PP2C-like"/>
    <property type="match status" value="1"/>
</dbReference>
<evidence type="ECO:0000256" key="3">
    <source>
        <dbReference type="ARBA" id="ARBA00006702"/>
    </source>
</evidence>
<dbReference type="KEGG" id="lel:PVL30_000174"/>
<feature type="region of interest" description="Disordered" evidence="11">
    <location>
        <begin position="420"/>
        <end position="446"/>
    </location>
</feature>
<keyword evidence="8" id="KW-0464">Manganese</keyword>
<evidence type="ECO:0000313" key="13">
    <source>
        <dbReference type="EMBL" id="EDK42004.1"/>
    </source>
</evidence>
<dbReference type="GO" id="GO:0046872">
    <property type="term" value="F:metal ion binding"/>
    <property type="evidence" value="ECO:0007669"/>
    <property type="project" value="UniProtKB-KW"/>
</dbReference>
<evidence type="ECO:0000256" key="7">
    <source>
        <dbReference type="ARBA" id="ARBA00022912"/>
    </source>
</evidence>
<dbReference type="Pfam" id="PF00481">
    <property type="entry name" value="PP2C"/>
    <property type="match status" value="1"/>
</dbReference>
<evidence type="ECO:0000256" key="6">
    <source>
        <dbReference type="ARBA" id="ARBA00022801"/>
    </source>
</evidence>